<protein>
    <submittedName>
        <fullName evidence="2">Uncharacterized protein</fullName>
    </submittedName>
</protein>
<evidence type="ECO:0000313" key="2">
    <source>
        <dbReference type="EMBL" id="QBK85718.1"/>
    </source>
</evidence>
<evidence type="ECO:0000256" key="1">
    <source>
        <dbReference type="SAM" id="MobiDB-lite"/>
    </source>
</evidence>
<gene>
    <name evidence="2" type="ORF">LCMAC101_03130</name>
</gene>
<feature type="region of interest" description="Disordered" evidence="1">
    <location>
        <begin position="228"/>
        <end position="292"/>
    </location>
</feature>
<name>A0A481YRA8_9VIRU</name>
<dbReference type="SUPFAM" id="SSF52833">
    <property type="entry name" value="Thioredoxin-like"/>
    <property type="match status" value="1"/>
</dbReference>
<dbReference type="EMBL" id="MK500327">
    <property type="protein sequence ID" value="QBK85718.1"/>
    <property type="molecule type" value="Genomic_DNA"/>
</dbReference>
<reference evidence="2" key="1">
    <citation type="journal article" date="2019" name="MBio">
        <title>Virus Genomes from Deep Sea Sediments Expand the Ocean Megavirome and Support Independent Origins of Viral Gigantism.</title>
        <authorList>
            <person name="Backstrom D."/>
            <person name="Yutin N."/>
            <person name="Jorgensen S.L."/>
            <person name="Dharamshi J."/>
            <person name="Homa F."/>
            <person name="Zaremba-Niedwiedzka K."/>
            <person name="Spang A."/>
            <person name="Wolf Y.I."/>
            <person name="Koonin E.V."/>
            <person name="Ettema T.J."/>
        </authorList>
    </citation>
    <scope>NUCLEOTIDE SEQUENCE</scope>
</reference>
<accession>A0A481YRA8</accession>
<feature type="region of interest" description="Disordered" evidence="1">
    <location>
        <begin position="1"/>
        <end position="85"/>
    </location>
</feature>
<sequence>MDSDDDAYDDYKKLFSDSDSESESESESEFDSEFESESPQRDYGESESDESESDEDEKDEDETSIDIEIVPVRKDIKKPKKGKGKEKDIFSMRLDQLTEKILKRLSLSDLQKLARRHGLDARLVMVIDEEKKKKNPIIKDYIKALLNPQKATPGGKRREFTEDAGEDSQETIRPLEDDKEATIWVLDKRRHPWANSKLILTLVNQGKVKLESLYYYEWVDVRDAICPQREPNKEGYDPPEERPGRPDRPAKKDKPKSRLESFLEDHPYIPPVRNPTKKTKSIGVHSTQGRKPINLEPESLTLREPPPGYEGPRIGERVSFGGGGYKGFLTRTKGPNFYISGVIEPFNYNGIVGNMPTAIIPAPEDYFFSENDKAFLPYIKDTVDVYFPGSFEFYMDNKETSDVTRMPWDPPSFSDRIVGIVVGIDMDSGPAWIYDFTMLPPVDNDTREFIPVNWNNQPVTDAITQYVSVATTGLSEGTVIGYTEIGVKIHLEGGGSVKIPLNDPTLRIIPGKGDQGKIIIPTTNDILLYPVTPDMRLAVVEKLFNVFSDVIPDLVEKDVKGKEGKEEEEGDIPSLLPEPILYLMKYGRPAKKGEDRPLIQIFKTWEEYFNDQLFTWFRAKYRPQIIRNLPIDELKQKAYSIATMGLNIDDLTQIHDLWGIELVNSLDANYIKRLGGIRERKREQEMKTAYYKKEGGRKREEGRGRSPDLEAVVAAMESEEGKGKEKEVLGRVKRFEKRGEKEGEEEDSPSFFSMNSWNMLQYFRNANNKTIFEIEIERGLSHYQPYQPPQPPKVFKLVGAMTATIEEGKEKVIESVAETVGGRFIPEGMMMHPKKKGVMIQDPYFEKQPYQYQDPGREPPPKKKGVVIRDPDFEEHPYFDPEVTYRFEKTQLAEALTRMTRSYMINFPRSEDRAYEELVEEEIYNQFRKLIPWSAEDQEGLTEVEIEEGTARILAGLDEFRATHGKEIEELYGKYEDDWNKSLEEPNSVVEEITKKQKMMRYYQGNIATLRDDEIEIKQDPDSPGRIRSKNSLKPEERRVLNEIEGNRMILERDILLIEQQIQVLGTNPRTGFLSAKGHGVRSEIEWYERDCMVTSNGGDITKHYLKDVLYPLIFLSADSSVSRYATIFRAKIANKSYEIRDLIEADLDLYFPEFCMKNNNEEVYYNCMRVILDTLERIVEKFVREFINAKYVGPRMLETRPEPVDPGFDWSSATISPQEICQRDTGSGRTVVRGDGYKVQYGREKEIKIKPIDWSSEYRTTTEIEQPLYKNIEDGDIIIEHNLDIDRFICHSKPEVILNIAYARKHNLVEGGAVESFTGFHFSKDFVERMEKRYKEEIDEAIENMPANFIRELKYDRSRVIGKPKTVIYHKDSGLIEQVDDDDDDDDDDKGIVIGPKAKWNDLKTFLDYIKQFDKVMVLFCNSLPLCVKTTQNVWPDITSEYSDASTKFFNINTEDFEYGGAEIAKKYKNYTKKENVLEMKVPTVILFKRGKAAGRVDSGRKDNIIKLLNRKK</sequence>
<feature type="compositionally biased region" description="Acidic residues" evidence="1">
    <location>
        <begin position="45"/>
        <end position="65"/>
    </location>
</feature>
<proteinExistence type="predicted"/>
<dbReference type="InterPro" id="IPR036249">
    <property type="entry name" value="Thioredoxin-like_sf"/>
</dbReference>
<feature type="region of interest" description="Disordered" evidence="1">
    <location>
        <begin position="150"/>
        <end position="173"/>
    </location>
</feature>
<organism evidence="2">
    <name type="scientific">Marseillevirus LCMAC101</name>
    <dbReference type="NCBI Taxonomy" id="2506602"/>
    <lineage>
        <taxon>Viruses</taxon>
        <taxon>Varidnaviria</taxon>
        <taxon>Bamfordvirae</taxon>
        <taxon>Nucleocytoviricota</taxon>
        <taxon>Megaviricetes</taxon>
        <taxon>Pimascovirales</taxon>
        <taxon>Pimascovirales incertae sedis</taxon>
        <taxon>Marseilleviridae</taxon>
    </lineage>
</organism>
<feature type="compositionally biased region" description="Basic and acidic residues" evidence="1">
    <location>
        <begin position="230"/>
        <end position="267"/>
    </location>
</feature>
<feature type="compositionally biased region" description="Acidic residues" evidence="1">
    <location>
        <begin position="18"/>
        <end position="36"/>
    </location>
</feature>
<feature type="compositionally biased region" description="Basic residues" evidence="1">
    <location>
        <begin position="75"/>
        <end position="84"/>
    </location>
</feature>